<sequence length="283" mass="31486">MDLRELALQVVAVVTEAGQYALGDQLKPHDLDQQTQQAQDRRMQISSEIDERVMRFCHERIRQIAPFEDWEAVGSARQPGEYYWCIGHIDGSINYARNMPEWTITVSLLHVNNEGEMYPAMGIVHAPALRTTYIAAKGQGAIRIRVNAAGEEKREKIMPTTTPTLQGSVLCFGMSYFSDESHRALETVSDIAGMPADIKRIGPASMDLCRVADGSYDAYFEPTLHSWDFPAVSAAAVVVWEAQGRLSRWDGSEIVWGENNDIVASNGPITDALTPYLRAHMGN</sequence>
<dbReference type="Pfam" id="PF00459">
    <property type="entry name" value="Inositol_P"/>
    <property type="match status" value="1"/>
</dbReference>
<dbReference type="CDD" id="cd01637">
    <property type="entry name" value="IMPase_like"/>
    <property type="match status" value="1"/>
</dbReference>
<dbReference type="GO" id="GO:0006020">
    <property type="term" value="P:inositol metabolic process"/>
    <property type="evidence" value="ECO:0007669"/>
    <property type="project" value="TreeGrafter"/>
</dbReference>
<keyword evidence="1" id="KW-0479">Metal-binding</keyword>
<evidence type="ECO:0000313" key="3">
    <source>
        <dbReference type="Proteomes" id="UP000619536"/>
    </source>
</evidence>
<evidence type="ECO:0000256" key="1">
    <source>
        <dbReference type="PIRSR" id="PIRSR600760-2"/>
    </source>
</evidence>
<feature type="binding site" evidence="1">
    <location>
        <position position="228"/>
    </location>
    <ligand>
        <name>Mg(2+)</name>
        <dbReference type="ChEBI" id="CHEBI:18420"/>
        <label>1</label>
        <note>catalytic</note>
    </ligand>
</feature>
<keyword evidence="3" id="KW-1185">Reference proteome</keyword>
<proteinExistence type="predicted"/>
<dbReference type="InterPro" id="IPR000760">
    <property type="entry name" value="Inositol_monophosphatase-like"/>
</dbReference>
<accession>A0A8J3EUZ7</accession>
<dbReference type="GO" id="GO:0007165">
    <property type="term" value="P:signal transduction"/>
    <property type="evidence" value="ECO:0007669"/>
    <property type="project" value="TreeGrafter"/>
</dbReference>
<comment type="cofactor">
    <cofactor evidence="1">
        <name>Mg(2+)</name>
        <dbReference type="ChEBI" id="CHEBI:18420"/>
    </cofactor>
</comment>
<organism evidence="2 3">
    <name type="scientific">Galliscardovia ingluviei</name>
    <dbReference type="NCBI Taxonomy" id="1769422"/>
    <lineage>
        <taxon>Bacteria</taxon>
        <taxon>Bacillati</taxon>
        <taxon>Actinomycetota</taxon>
        <taxon>Actinomycetes</taxon>
        <taxon>Bifidobacteriales</taxon>
        <taxon>Bifidobacteriaceae</taxon>
        <taxon>Galliscardovia</taxon>
    </lineage>
</organism>
<comment type="caution">
    <text evidence="2">The sequence shown here is derived from an EMBL/GenBank/DDBJ whole genome shotgun (WGS) entry which is preliminary data.</text>
</comment>
<name>A0A8J3EUZ7_9BIFI</name>
<dbReference type="GO" id="GO:0008934">
    <property type="term" value="F:inositol monophosphate 1-phosphatase activity"/>
    <property type="evidence" value="ECO:0007669"/>
    <property type="project" value="TreeGrafter"/>
</dbReference>
<dbReference type="RefSeq" id="WP_188354358.1">
    <property type="nucleotide sequence ID" value="NZ_BMDH01000001.1"/>
</dbReference>
<gene>
    <name evidence="2" type="ORF">GCM10007377_01570</name>
</gene>
<reference evidence="2" key="1">
    <citation type="journal article" date="2014" name="Int. J. Syst. Evol. Microbiol.">
        <title>Complete genome sequence of Corynebacterium casei LMG S-19264T (=DSM 44701T), isolated from a smear-ripened cheese.</title>
        <authorList>
            <consortium name="US DOE Joint Genome Institute (JGI-PGF)"/>
            <person name="Walter F."/>
            <person name="Albersmeier A."/>
            <person name="Kalinowski J."/>
            <person name="Ruckert C."/>
        </authorList>
    </citation>
    <scope>NUCLEOTIDE SEQUENCE</scope>
    <source>
        <strain evidence="2">CCM 8606</strain>
    </source>
</reference>
<dbReference type="PRINTS" id="PR00377">
    <property type="entry name" value="IMPHPHTASES"/>
</dbReference>
<dbReference type="Gene3D" id="3.30.540.10">
    <property type="entry name" value="Fructose-1,6-Bisphosphatase, subunit A, domain 1"/>
    <property type="match status" value="1"/>
</dbReference>
<dbReference type="Proteomes" id="UP000619536">
    <property type="component" value="Unassembled WGS sequence"/>
</dbReference>
<protein>
    <submittedName>
        <fullName evidence="2">Inositol monophosphatase</fullName>
    </submittedName>
</protein>
<dbReference type="EMBL" id="BMDH01000001">
    <property type="protein sequence ID" value="GGI12560.1"/>
    <property type="molecule type" value="Genomic_DNA"/>
</dbReference>
<dbReference type="PANTHER" id="PTHR20854">
    <property type="entry name" value="INOSITOL MONOPHOSPHATASE"/>
    <property type="match status" value="1"/>
</dbReference>
<dbReference type="PANTHER" id="PTHR20854:SF4">
    <property type="entry name" value="INOSITOL-1-MONOPHOSPHATASE-RELATED"/>
    <property type="match status" value="1"/>
</dbReference>
<feature type="binding site" evidence="1">
    <location>
        <position position="90"/>
    </location>
    <ligand>
        <name>Mg(2+)</name>
        <dbReference type="ChEBI" id="CHEBI:18420"/>
        <label>2</label>
    </ligand>
</feature>
<feature type="binding site" evidence="1">
    <location>
        <position position="89"/>
    </location>
    <ligand>
        <name>Mg(2+)</name>
        <dbReference type="ChEBI" id="CHEBI:18420"/>
        <label>1</label>
        <note>catalytic</note>
    </ligand>
</feature>
<dbReference type="AlphaFoldDB" id="A0A8J3EUZ7"/>
<dbReference type="SUPFAM" id="SSF56655">
    <property type="entry name" value="Carbohydrate phosphatase"/>
    <property type="match status" value="1"/>
</dbReference>
<evidence type="ECO:0000313" key="2">
    <source>
        <dbReference type="EMBL" id="GGI12560.1"/>
    </source>
</evidence>
<reference evidence="2" key="2">
    <citation type="submission" date="2020-09" db="EMBL/GenBank/DDBJ databases">
        <authorList>
            <person name="Sun Q."/>
            <person name="Sedlacek I."/>
        </authorList>
    </citation>
    <scope>NUCLEOTIDE SEQUENCE</scope>
    <source>
        <strain evidence="2">CCM 8606</strain>
    </source>
</reference>
<dbReference type="Gene3D" id="3.40.190.80">
    <property type="match status" value="1"/>
</dbReference>
<dbReference type="GO" id="GO:0046872">
    <property type="term" value="F:metal ion binding"/>
    <property type="evidence" value="ECO:0007669"/>
    <property type="project" value="UniProtKB-KW"/>
</dbReference>
<keyword evidence="1" id="KW-0460">Magnesium</keyword>